<protein>
    <submittedName>
        <fullName evidence="2">Uncharacterized protein</fullName>
    </submittedName>
</protein>
<organism evidence="2">
    <name type="scientific">marine metagenome</name>
    <dbReference type="NCBI Taxonomy" id="408172"/>
    <lineage>
        <taxon>unclassified sequences</taxon>
        <taxon>metagenomes</taxon>
        <taxon>ecological metagenomes</taxon>
    </lineage>
</organism>
<gene>
    <name evidence="2" type="ORF">METZ01_LOCUS118271</name>
</gene>
<reference evidence="2" key="1">
    <citation type="submission" date="2018-05" db="EMBL/GenBank/DDBJ databases">
        <authorList>
            <person name="Lanie J.A."/>
            <person name="Ng W.-L."/>
            <person name="Kazmierczak K.M."/>
            <person name="Andrzejewski T.M."/>
            <person name="Davidsen T.M."/>
            <person name="Wayne K.J."/>
            <person name="Tettelin H."/>
            <person name="Glass J.I."/>
            <person name="Rusch D."/>
            <person name="Podicherti R."/>
            <person name="Tsui H.-C.T."/>
            <person name="Winkler M.E."/>
        </authorList>
    </citation>
    <scope>NUCLEOTIDE SEQUENCE</scope>
</reference>
<evidence type="ECO:0000256" key="1">
    <source>
        <dbReference type="SAM" id="MobiDB-lite"/>
    </source>
</evidence>
<sequence length="279" mass="29694">MAKDYNSAKSNTSTSVKSEGGGGKALEEFSASPGGDHHSTRSNTTSVNSDSGGGKTIDEFSASPGGDYNSTRSNTTSIEVGGGGKEPIREAAGDYHSTRSNTTSIKSGGGGGSTTGLKSTLAMMKTGFTLATVIVVVAAGADVYKMYSDHVNINLEDHITDANFHLTEDKDSIVGDIGFDIPKMGYFEKSTKFEIHLKILESDPVTEDDFTFTYVLGSGEKIYDEFELNNLDPVTKDKIDKEEPLRIEYTVTMTVIYLGVELGPTTSVLGTKVTTMQTA</sequence>
<feature type="compositionally biased region" description="Polar residues" evidence="1">
    <location>
        <begin position="7"/>
        <end position="17"/>
    </location>
</feature>
<accession>A0A381XMJ0</accession>
<dbReference type="AlphaFoldDB" id="A0A381XMJ0"/>
<evidence type="ECO:0000313" key="2">
    <source>
        <dbReference type="EMBL" id="SVA65417.1"/>
    </source>
</evidence>
<dbReference type="EMBL" id="UINC01015555">
    <property type="protein sequence ID" value="SVA65417.1"/>
    <property type="molecule type" value="Genomic_DNA"/>
</dbReference>
<feature type="compositionally biased region" description="Polar residues" evidence="1">
    <location>
        <begin position="68"/>
        <end position="78"/>
    </location>
</feature>
<name>A0A381XMJ0_9ZZZZ</name>
<feature type="compositionally biased region" description="Basic and acidic residues" evidence="1">
    <location>
        <begin position="86"/>
        <end position="97"/>
    </location>
</feature>
<proteinExistence type="predicted"/>
<feature type="compositionally biased region" description="Polar residues" evidence="1">
    <location>
        <begin position="41"/>
        <end position="50"/>
    </location>
</feature>
<feature type="region of interest" description="Disordered" evidence="1">
    <location>
        <begin position="1"/>
        <end position="112"/>
    </location>
</feature>